<dbReference type="OrthoDB" id="5803032at2759"/>
<sequence length="264" mass="29196">MELASVSSITTSDSDFCQPPIPIARGANRNWISRPTLNRLRRNQGPSKAETRSHYASMYAMMAPNDCSSSFEAETTNEEDDDLEFADRNHRSHAPLIRGLSMIEELSPIVDSSDEMIPKVPSLQLTRNWHPLATSTTTSMHQVGLPKTNPHHSKMIATSTPTSSAAAIGMRYRGPLSNVYNNDNNNSYDALERPESFFENTPRLEWSRPQSKILSTAGGFPNTNWKSDHFGLPAPFARRIGCKGKLQLTMSVSGCLLTVSVVQA</sequence>
<keyword evidence="2" id="KW-1185">Reference proteome</keyword>
<evidence type="ECO:0000313" key="3">
    <source>
        <dbReference type="WBParaSite" id="GPUH_0000233601-mRNA-1"/>
    </source>
</evidence>
<dbReference type="AlphaFoldDB" id="A0A183D0U0"/>
<dbReference type="WBParaSite" id="GPUH_0000233601-mRNA-1">
    <property type="protein sequence ID" value="GPUH_0000233601-mRNA-1"/>
    <property type="gene ID" value="GPUH_0000233601"/>
</dbReference>
<gene>
    <name evidence="1" type="ORF">GPUH_LOCUS2328</name>
</gene>
<protein>
    <submittedName>
        <fullName evidence="3">Expressed conserved protein</fullName>
    </submittedName>
</protein>
<dbReference type="Proteomes" id="UP000271098">
    <property type="component" value="Unassembled WGS sequence"/>
</dbReference>
<evidence type="ECO:0000313" key="2">
    <source>
        <dbReference type="Proteomes" id="UP000271098"/>
    </source>
</evidence>
<organism evidence="3">
    <name type="scientific">Gongylonema pulchrum</name>
    <dbReference type="NCBI Taxonomy" id="637853"/>
    <lineage>
        <taxon>Eukaryota</taxon>
        <taxon>Metazoa</taxon>
        <taxon>Ecdysozoa</taxon>
        <taxon>Nematoda</taxon>
        <taxon>Chromadorea</taxon>
        <taxon>Rhabditida</taxon>
        <taxon>Spirurina</taxon>
        <taxon>Spiruromorpha</taxon>
        <taxon>Spiruroidea</taxon>
        <taxon>Gongylonematidae</taxon>
        <taxon>Gongylonema</taxon>
    </lineage>
</organism>
<reference evidence="3" key="1">
    <citation type="submission" date="2016-06" db="UniProtKB">
        <authorList>
            <consortium name="WormBaseParasite"/>
        </authorList>
    </citation>
    <scope>IDENTIFICATION</scope>
</reference>
<evidence type="ECO:0000313" key="1">
    <source>
        <dbReference type="EMBL" id="VDK33507.1"/>
    </source>
</evidence>
<name>A0A183D0U0_9BILA</name>
<proteinExistence type="predicted"/>
<reference evidence="1 2" key="2">
    <citation type="submission" date="2018-11" db="EMBL/GenBank/DDBJ databases">
        <authorList>
            <consortium name="Pathogen Informatics"/>
        </authorList>
    </citation>
    <scope>NUCLEOTIDE SEQUENCE [LARGE SCALE GENOMIC DNA]</scope>
</reference>
<accession>A0A183D0U0</accession>
<dbReference type="EMBL" id="UYRT01003417">
    <property type="protein sequence ID" value="VDK33507.1"/>
    <property type="molecule type" value="Genomic_DNA"/>
</dbReference>